<proteinExistence type="predicted"/>
<gene>
    <name evidence="1" type="ORF">ACFO3O_19785</name>
</gene>
<dbReference type="PANTHER" id="PTHR38471">
    <property type="entry name" value="FOUR HELIX BUNDLE PROTEIN"/>
    <property type="match status" value="1"/>
</dbReference>
<reference evidence="2" key="1">
    <citation type="journal article" date="2019" name="Int. J. Syst. Evol. Microbiol.">
        <title>The Global Catalogue of Microorganisms (GCM) 10K type strain sequencing project: providing services to taxonomists for standard genome sequencing and annotation.</title>
        <authorList>
            <consortium name="The Broad Institute Genomics Platform"/>
            <consortium name="The Broad Institute Genome Sequencing Center for Infectious Disease"/>
            <person name="Wu L."/>
            <person name="Ma J."/>
        </authorList>
    </citation>
    <scope>NUCLEOTIDE SEQUENCE [LARGE SCALE GENOMIC DNA]</scope>
    <source>
        <strain evidence="2">YJ-61-S</strain>
    </source>
</reference>
<accession>A0ABV9I1S4</accession>
<dbReference type="InterPro" id="IPR036583">
    <property type="entry name" value="23S_rRNA_IVS_sf"/>
</dbReference>
<keyword evidence="2" id="KW-1185">Reference proteome</keyword>
<protein>
    <submittedName>
        <fullName evidence="1">Four helix bundle protein</fullName>
    </submittedName>
</protein>
<dbReference type="RefSeq" id="WP_379982076.1">
    <property type="nucleotide sequence ID" value="NZ_JBHSFV010000015.1"/>
</dbReference>
<dbReference type="Pfam" id="PF05635">
    <property type="entry name" value="23S_rRNA_IVP"/>
    <property type="match status" value="1"/>
</dbReference>
<name>A0ABV9I1S4_9FLAO</name>
<dbReference type="PIRSF" id="PIRSF035652">
    <property type="entry name" value="CHP02436"/>
    <property type="match status" value="1"/>
</dbReference>
<dbReference type="NCBIfam" id="TIGR02436">
    <property type="entry name" value="four helix bundle protein"/>
    <property type="match status" value="1"/>
</dbReference>
<dbReference type="Gene3D" id="1.20.1440.60">
    <property type="entry name" value="23S rRNA-intervening sequence"/>
    <property type="match status" value="1"/>
</dbReference>
<dbReference type="Proteomes" id="UP001596043">
    <property type="component" value="Unassembled WGS sequence"/>
</dbReference>
<evidence type="ECO:0000313" key="2">
    <source>
        <dbReference type="Proteomes" id="UP001596043"/>
    </source>
</evidence>
<dbReference type="SUPFAM" id="SSF158446">
    <property type="entry name" value="IVS-encoded protein-like"/>
    <property type="match status" value="1"/>
</dbReference>
<sequence>MKIRTKKFAVDCWNLCSQLPKTREYNNLVFQLLKSSSSVAANWRASQRPKSEADFINKLKIVEEEADETCFWLELIIEIRDEDTTEVERLWKECDELLRITVASIKTTKNKQVK</sequence>
<organism evidence="1 2">
    <name type="scientific">Dokdonia ponticola</name>
    <dbReference type="NCBI Taxonomy" id="2041041"/>
    <lineage>
        <taxon>Bacteria</taxon>
        <taxon>Pseudomonadati</taxon>
        <taxon>Bacteroidota</taxon>
        <taxon>Flavobacteriia</taxon>
        <taxon>Flavobacteriales</taxon>
        <taxon>Flavobacteriaceae</taxon>
        <taxon>Dokdonia</taxon>
    </lineage>
</organism>
<comment type="caution">
    <text evidence="1">The sequence shown here is derived from an EMBL/GenBank/DDBJ whole genome shotgun (WGS) entry which is preliminary data.</text>
</comment>
<dbReference type="InterPro" id="IPR012657">
    <property type="entry name" value="23S_rRNA-intervening_sequence"/>
</dbReference>
<evidence type="ECO:0000313" key="1">
    <source>
        <dbReference type="EMBL" id="MFC4636158.1"/>
    </source>
</evidence>
<dbReference type="EMBL" id="JBHSFV010000015">
    <property type="protein sequence ID" value="MFC4636158.1"/>
    <property type="molecule type" value="Genomic_DNA"/>
</dbReference>
<dbReference type="PANTHER" id="PTHR38471:SF2">
    <property type="entry name" value="FOUR HELIX BUNDLE PROTEIN"/>
    <property type="match status" value="1"/>
</dbReference>